<feature type="signal peptide" evidence="2">
    <location>
        <begin position="1"/>
        <end position="21"/>
    </location>
</feature>
<keyword evidence="2" id="KW-0732">Signal</keyword>
<feature type="compositionally biased region" description="Pro residues" evidence="1">
    <location>
        <begin position="779"/>
        <end position="806"/>
    </location>
</feature>
<reference evidence="4 5" key="1">
    <citation type="submission" date="2017-03" db="EMBL/GenBank/DDBJ databases">
        <title>WGS assembly of Porphyra umbilicalis.</title>
        <authorList>
            <person name="Brawley S.H."/>
            <person name="Blouin N.A."/>
            <person name="Ficko-Blean E."/>
            <person name="Wheeler G.L."/>
            <person name="Lohr M."/>
            <person name="Goodson H.V."/>
            <person name="Jenkins J.W."/>
            <person name="Blaby-Haas C.E."/>
            <person name="Helliwell K.E."/>
            <person name="Chan C."/>
            <person name="Marriage T."/>
            <person name="Bhattacharya D."/>
            <person name="Klein A.S."/>
            <person name="Badis Y."/>
            <person name="Brodie J."/>
            <person name="Cao Y."/>
            <person name="Collen J."/>
            <person name="Dittami S.M."/>
            <person name="Gachon C.M."/>
            <person name="Green B.R."/>
            <person name="Karpowicz S."/>
            <person name="Kim J.W."/>
            <person name="Kudahl U."/>
            <person name="Lin S."/>
            <person name="Michel G."/>
            <person name="Mittag M."/>
            <person name="Olson B.J."/>
            <person name="Pangilinan J."/>
            <person name="Peng Y."/>
            <person name="Qiu H."/>
            <person name="Shu S."/>
            <person name="Singer J.T."/>
            <person name="Smith A.G."/>
            <person name="Sprecher B.N."/>
            <person name="Wagner V."/>
            <person name="Wang W."/>
            <person name="Wang Z.-Y."/>
            <person name="Yan J."/>
            <person name="Yarish C."/>
            <person name="Zoeuner-Riek S."/>
            <person name="Zhuang Y."/>
            <person name="Zou Y."/>
            <person name="Lindquist E.A."/>
            <person name="Grimwood J."/>
            <person name="Barry K."/>
            <person name="Rokhsar D.S."/>
            <person name="Schmutz J."/>
            <person name="Stiller J.W."/>
            <person name="Grossman A.R."/>
            <person name="Prochnik S.E."/>
        </authorList>
    </citation>
    <scope>NUCLEOTIDE SEQUENCE [LARGE SCALE GENOMIC DNA]</scope>
    <source>
        <strain evidence="4">4086291</strain>
    </source>
</reference>
<evidence type="ECO:0000259" key="3">
    <source>
        <dbReference type="Pfam" id="PF11721"/>
    </source>
</evidence>
<proteinExistence type="predicted"/>
<feature type="compositionally biased region" description="Low complexity" evidence="1">
    <location>
        <begin position="580"/>
        <end position="620"/>
    </location>
</feature>
<dbReference type="PRINTS" id="PR01217">
    <property type="entry name" value="PRICHEXTENSN"/>
</dbReference>
<organism evidence="4 5">
    <name type="scientific">Porphyra umbilicalis</name>
    <name type="common">Purple laver</name>
    <name type="synonym">Red alga</name>
    <dbReference type="NCBI Taxonomy" id="2786"/>
    <lineage>
        <taxon>Eukaryota</taxon>
        <taxon>Rhodophyta</taxon>
        <taxon>Bangiophyceae</taxon>
        <taxon>Bangiales</taxon>
        <taxon>Bangiaceae</taxon>
        <taxon>Porphyra</taxon>
    </lineage>
</organism>
<feature type="domain" description="Malectin" evidence="3">
    <location>
        <begin position="462"/>
        <end position="503"/>
    </location>
</feature>
<dbReference type="PANTHER" id="PTHR12460:SF0">
    <property type="entry name" value="CID DOMAIN-CONTAINING PROTEIN-RELATED"/>
    <property type="match status" value="1"/>
</dbReference>
<dbReference type="Pfam" id="PF11721">
    <property type="entry name" value="Malectin"/>
    <property type="match status" value="3"/>
</dbReference>
<evidence type="ECO:0000313" key="4">
    <source>
        <dbReference type="EMBL" id="OSX76291.1"/>
    </source>
</evidence>
<feature type="region of interest" description="Disordered" evidence="1">
    <location>
        <begin position="1162"/>
        <end position="1182"/>
    </location>
</feature>
<feature type="compositionally biased region" description="Low complexity" evidence="1">
    <location>
        <begin position="807"/>
        <end position="824"/>
    </location>
</feature>
<evidence type="ECO:0000256" key="2">
    <source>
        <dbReference type="SAM" id="SignalP"/>
    </source>
</evidence>
<feature type="domain" description="Malectin" evidence="3">
    <location>
        <begin position="301"/>
        <end position="345"/>
    </location>
</feature>
<dbReference type="Proteomes" id="UP000218209">
    <property type="component" value="Unassembled WGS sequence"/>
</dbReference>
<gene>
    <name evidence="4" type="ORF">BU14_0200s0046</name>
</gene>
<dbReference type="EMBL" id="KV918874">
    <property type="protein sequence ID" value="OSX76291.1"/>
    <property type="molecule type" value="Genomic_DNA"/>
</dbReference>
<dbReference type="Gene3D" id="2.60.120.430">
    <property type="entry name" value="Galactose-binding lectin"/>
    <property type="match status" value="4"/>
</dbReference>
<protein>
    <recommendedName>
        <fullName evidence="3">Malectin domain-containing protein</fullName>
    </recommendedName>
</protein>
<feature type="chain" id="PRO_5010861004" description="Malectin domain-containing protein" evidence="2">
    <location>
        <begin position="22"/>
        <end position="1292"/>
    </location>
</feature>
<evidence type="ECO:0000313" key="5">
    <source>
        <dbReference type="Proteomes" id="UP000218209"/>
    </source>
</evidence>
<dbReference type="PANTHER" id="PTHR12460">
    <property type="entry name" value="CYCLIN-DEPENDENT KINASE INHIBITOR-RELATED PROTEIN"/>
    <property type="match status" value="1"/>
</dbReference>
<name>A0A1X6P5V9_PORUM</name>
<feature type="domain" description="Malectin" evidence="3">
    <location>
        <begin position="92"/>
        <end position="200"/>
    </location>
</feature>
<feature type="compositionally biased region" description="Pro residues" evidence="1">
    <location>
        <begin position="650"/>
        <end position="748"/>
    </location>
</feature>
<feature type="compositionally biased region" description="Low complexity" evidence="1">
    <location>
        <begin position="628"/>
        <end position="642"/>
    </location>
</feature>
<dbReference type="GO" id="GO:0000993">
    <property type="term" value="F:RNA polymerase II complex binding"/>
    <property type="evidence" value="ECO:0007669"/>
    <property type="project" value="TreeGrafter"/>
</dbReference>
<sequence>MAKLLWAAVVVSALASTGARAVLVSDTDDFGGLLLEGDTAPVALEHTLGRAVVSAGTGGIEPAAAVAALALTEAQRASYPHLLRLDCGGAADYAYDGSVRDKEYVRELSASRTYVRPGVHKSTAFNAVRYAPTGDLNYDFTLPEGGVYNLTMYFEEVSPPLRAVGKRVFSVATEPAGKPVPGDVDDWSKVDIYAAVGGENVLSLTTLVTVSEAEPKLSLLLGRVVENPEISFISLHKVGGGSTPTPAPRAARPAGELRLDCGGAGNARAGLVSDAPYLRDASATKMYAHPVVPISPTASVRYVSSGALTYDFTLPSAGTYNLSFYAAELAFSTVGRRVFSVATNPAGDVQGGDLTDWSAVDIFKTVGARRALFLTSLVTVGADKKLSLVLERIANNPVAGFLVLHSTDVDPSSGEPRYLLKLDCGGAGDAGRGIVRDVAYVRRLSSTRTFPAPASHYNPLATLRYAVRGELAYDLRVQRAGAYRVTLYFAELFFSEAGKRIFSAATVPAGQPTTTQSRTVDWDKIDVYALVGKDRLLVISTTVQLAEGGSLSVVLGRGVNLPMLSRLDVHPVDGQGGVVAAAPAPTATSKTSPPRSTAPRSAPAASPASSPTRAPAQSTPTPTPASTPEPVQSTAPTPAPSAEPVQSTAPPAPAPTPEPVETTPPPAPAPTPEPVETTPPPAPAPTPKPVETTPPPAPAPTPEPVETTPPPAPTPTPEPVETTPPPAPTPTPEPVETTPPPAPTPTPEPVETTPLGTPAPTREPVQAMPTPEPVQNTPEPTPSPVPEPVWPTPDPIPEPTPVPGPTERPTQTPEPVSEPTTEATPVPPVQSGDRSGDRRPTPAPAPVLSEAPQPAVAETPAPVPAPAVTGMPAPCFATAAMAPCGGTDPGPVGAGAPVALSINSGGASDTGYSWPSVVVTPAGVQSANPAHVIRRSGAQLLSSHGSPSTAVGGRLADAAAPYPSDGGDPLFSLRQSATMDLPLIYTIPVPRAAFFEVQLLFREVYGGAVGRKINVTVGSDVQPLVPLAVGLDVFGVVGTEGIMLTSSRLYAARWVTVVVAALADSTGPAFVNQINIKSASDGGVAPAAAQRAAPSWHLVAPIATAVSSWQHATAAAPSWQRVAPAPDAAAEAAVTGSTVVSVINAGVNDTAFLLPTGSPSDTYARDASGGRETPAAGGGKAADAQWGSCRLGVDMEYALPIPFPGRHEVIVGLEELVHSSMGMRIFSVSLIIDGGRELVLAKDVDLIGDLGAQRSQLELDAVVTATRSVTVRLVASRDTATVSWMSVTSHSA</sequence>
<feature type="region of interest" description="Disordered" evidence="1">
    <location>
        <begin position="578"/>
        <end position="863"/>
    </location>
</feature>
<dbReference type="GO" id="GO:0031124">
    <property type="term" value="P:mRNA 3'-end processing"/>
    <property type="evidence" value="ECO:0007669"/>
    <property type="project" value="TreeGrafter"/>
</dbReference>
<accession>A0A1X6P5V9</accession>
<feature type="compositionally biased region" description="Low complexity" evidence="1">
    <location>
        <begin position="851"/>
        <end position="863"/>
    </location>
</feature>
<dbReference type="InterPro" id="IPR021720">
    <property type="entry name" value="Malectin_dom"/>
</dbReference>
<keyword evidence="5" id="KW-1185">Reference proteome</keyword>
<evidence type="ECO:0000256" key="1">
    <source>
        <dbReference type="SAM" id="MobiDB-lite"/>
    </source>
</evidence>